<evidence type="ECO:0000256" key="1">
    <source>
        <dbReference type="ARBA" id="ARBA00004123"/>
    </source>
</evidence>
<dbReference type="FunFam" id="2.40.270.10:FF:000011">
    <property type="entry name" value="DNA-directed RNA polymerase subunit beta"/>
    <property type="match status" value="1"/>
</dbReference>
<dbReference type="FunFam" id="3.90.1800.10:FF:000004">
    <property type="entry name" value="DNA-directed RNA polymerase subunit beta"/>
    <property type="match status" value="1"/>
</dbReference>
<evidence type="ECO:0000259" key="17">
    <source>
        <dbReference type="Pfam" id="PF04565"/>
    </source>
</evidence>
<evidence type="ECO:0000313" key="19">
    <source>
        <dbReference type="EMBL" id="KAL0482881.1"/>
    </source>
</evidence>
<dbReference type="Gene3D" id="2.40.50.150">
    <property type="match status" value="1"/>
</dbReference>
<dbReference type="InterPro" id="IPR014724">
    <property type="entry name" value="RNA_pol_RPB2_OB-fold"/>
</dbReference>
<evidence type="ECO:0000259" key="15">
    <source>
        <dbReference type="Pfam" id="PF04561"/>
    </source>
</evidence>
<evidence type="ECO:0000259" key="16">
    <source>
        <dbReference type="Pfam" id="PF04563"/>
    </source>
</evidence>
<dbReference type="InterPro" id="IPR015712">
    <property type="entry name" value="DNA-dir_RNA_pol_su2"/>
</dbReference>
<dbReference type="Gene3D" id="3.90.1110.10">
    <property type="entry name" value="RNA polymerase Rpb2, domain 2"/>
    <property type="match status" value="1"/>
</dbReference>
<dbReference type="Pfam" id="PF04560">
    <property type="entry name" value="RNA_pol_Rpb2_7"/>
    <property type="match status" value="1"/>
</dbReference>
<dbReference type="InterPro" id="IPR037034">
    <property type="entry name" value="RNA_pol_Rpb2_2_sf"/>
</dbReference>
<evidence type="ECO:0000256" key="6">
    <source>
        <dbReference type="ARBA" id="ARBA00022723"/>
    </source>
</evidence>
<evidence type="ECO:0000259" key="18">
    <source>
        <dbReference type="Pfam" id="PF06883"/>
    </source>
</evidence>
<dbReference type="InterPro" id="IPR007644">
    <property type="entry name" value="RNA_pol_bsu_protrusion"/>
</dbReference>
<dbReference type="Pfam" id="PF06883">
    <property type="entry name" value="RNA_pol_Rpa2_4"/>
    <property type="match status" value="1"/>
</dbReference>
<keyword evidence="10" id="KW-0539">Nucleus</keyword>
<dbReference type="EC" id="2.7.7.6" evidence="12"/>
<keyword evidence="3 12" id="KW-0240">DNA-directed RNA polymerase</keyword>
<keyword evidence="8" id="KW-0862">Zinc</keyword>
<dbReference type="InterPro" id="IPR037033">
    <property type="entry name" value="DNA-dir_RNAP_su2_hyb_sf"/>
</dbReference>
<dbReference type="Pfam" id="PF04563">
    <property type="entry name" value="RNA_pol_Rpb2_1"/>
    <property type="match status" value="1"/>
</dbReference>
<evidence type="ECO:0000313" key="20">
    <source>
        <dbReference type="Proteomes" id="UP001431209"/>
    </source>
</evidence>
<evidence type="ECO:0000256" key="10">
    <source>
        <dbReference type="ARBA" id="ARBA00023242"/>
    </source>
</evidence>
<feature type="domain" description="RNA polymerase Rpb2" evidence="17">
    <location>
        <begin position="432"/>
        <end position="496"/>
    </location>
</feature>
<feature type="domain" description="RNA polymerase Rpb2" evidence="14">
    <location>
        <begin position="1043"/>
        <end position="1139"/>
    </location>
</feature>
<comment type="subcellular location">
    <subcellularLocation>
        <location evidence="1">Nucleus</location>
    </subcellularLocation>
</comment>
<evidence type="ECO:0000256" key="7">
    <source>
        <dbReference type="ARBA" id="ARBA00022771"/>
    </source>
</evidence>
<dbReference type="Gene3D" id="3.90.1100.10">
    <property type="match status" value="1"/>
</dbReference>
<proteinExistence type="inferred from homology"/>
<evidence type="ECO:0000256" key="3">
    <source>
        <dbReference type="ARBA" id="ARBA00022478"/>
    </source>
</evidence>
<dbReference type="Pfam" id="PF04565">
    <property type="entry name" value="RNA_pol_Rpb2_3"/>
    <property type="match status" value="1"/>
</dbReference>
<dbReference type="PROSITE" id="PS01166">
    <property type="entry name" value="RNA_POL_BETA"/>
    <property type="match status" value="1"/>
</dbReference>
<evidence type="ECO:0000256" key="2">
    <source>
        <dbReference type="ARBA" id="ARBA00006835"/>
    </source>
</evidence>
<keyword evidence="7" id="KW-0863">Zinc-finger</keyword>
<sequence>MVFEPNVKDDLRLQESVQAMTAPHIDSFNYMVRYGLRSMVKTIPPLRMHNTQIRGQTIELTLENMKIEKPVHQSETTRKMLPYQARISHADYSGALNITFMVKVNNNPPIPLTFKTAYVPVMVSSDLCYLKGKDPVELTKAHEEPHEAGGYFIIKGSEKVCRLLIANLRGYPLCISRSSWAKRNPNATEKGAMIRCVRDDGTFETNIVIYCNDGTTTMTFGSGNTQTLSSIILLKALKKTSDLDLFLRILEPKDIRNKLNVDRVLTMLSVIRTTQPDRHTCEDFLDLISHSSKSSNEGLTKKERVRKGQDILDRDLLVHLDSNAAKFDMLIFMIQKLLRYVDNKIDADSPDVFGLQECQSPGQTYTAVLRQAVNNFDFESDNYAAKLIKASYPSIASAVRTFISTGNLNTTATQRYNDQKAVLTQFSGLSVMADKINYFRFISHFRSIHRGAFWMDSRVTDVRKLRPDQFGFICPVHTPDGAPCGLLNHLTHPCTIHMNMMDKAERQQEEHLLIEALLSLGMRFHRHHRIQPNVDQEHDMRQVTLNGQVVGVIQKSNLVSFAHKLRHIKVTKSDPRIPSHIEIVPLPEQMGGTLYLATSSGRFQRPVISLATNQIESIGALEGIFLNIAITTEHIKKGTTHIEINPNNMLSNVGNLTPFSDFNQSPRNVYQCQMAKQTMGFPLFSFPYRTDNKLYRLQTPQKALARTQHQDKIPADDYPLGTNAVVAVISYTGYDMEDAMIVNKSSYDRGLGKASIYKTQAIDLLDYDKDGKIYFDNRRSSIKSGGQPKKNKDEAQQSELIVPTLDSDGLPPVGLLLELDDPIFCYYDSVSNSHKQIKWKSVDPGYVDNIKIVGYRITPDRGASERGQPLNSVSTVIVTFRLPRNPTIGDKFSSRHGQKGIMSMLWPTEDMPFTNSGITPDIIINPHAFPSRMTIGMLIESMASKAGALHGFYPDATAFQFDEHDNRAVDHYGALLSKAGFNYHGNEMMYSGTLGREMQADIFLGVVYYQRLRHMVSDKFQVRSKGPIDRLTHQPVKGRKKGGGVRFGEMERDGLLAYGASFIVRDRLLHCSDEDIAHVCTNCGSMLSTVLSTEKGAGNKHTCKTCKNDANGLQVITIPYVLRYLANELAGMNINMVIKLSS</sequence>
<evidence type="ECO:0000256" key="11">
    <source>
        <dbReference type="RuleBase" id="RU000434"/>
    </source>
</evidence>
<keyword evidence="9 12" id="KW-0804">Transcription</keyword>
<dbReference type="GO" id="GO:0003899">
    <property type="term" value="F:DNA-directed RNA polymerase activity"/>
    <property type="evidence" value="ECO:0007669"/>
    <property type="project" value="UniProtKB-EC"/>
</dbReference>
<dbReference type="GO" id="GO:0005634">
    <property type="term" value="C:nucleus"/>
    <property type="evidence" value="ECO:0007669"/>
    <property type="project" value="UniProtKB-SubCell"/>
</dbReference>
<feature type="domain" description="RNA polymerase beta subunit protrusion" evidence="16">
    <location>
        <begin position="21"/>
        <end position="388"/>
    </location>
</feature>
<evidence type="ECO:0000256" key="5">
    <source>
        <dbReference type="ARBA" id="ARBA00022695"/>
    </source>
</evidence>
<dbReference type="InterPro" id="IPR007120">
    <property type="entry name" value="DNA-dir_RNAP_su2_dom"/>
</dbReference>
<evidence type="ECO:0000256" key="12">
    <source>
        <dbReference type="RuleBase" id="RU363031"/>
    </source>
</evidence>
<dbReference type="InterPro" id="IPR007642">
    <property type="entry name" value="RNA_pol_Rpb2_2"/>
</dbReference>
<comment type="function">
    <text evidence="12">DNA-dependent RNA polymerase catalyzes the transcription of DNA into RNA using the four ribonucleoside triphosphates as substrates.</text>
</comment>
<protein>
    <recommendedName>
        <fullName evidence="12">DNA-directed RNA polymerase subunit beta</fullName>
        <ecNumber evidence="12">2.7.7.6</ecNumber>
    </recommendedName>
</protein>
<evidence type="ECO:0000256" key="9">
    <source>
        <dbReference type="ARBA" id="ARBA00023163"/>
    </source>
</evidence>
<dbReference type="CDD" id="cd00653">
    <property type="entry name" value="RNA_pol_B_RPB2"/>
    <property type="match status" value="1"/>
</dbReference>
<name>A0AAW2Z1C8_9EUKA</name>
<evidence type="ECO:0000256" key="4">
    <source>
        <dbReference type="ARBA" id="ARBA00022679"/>
    </source>
</evidence>
<comment type="catalytic activity">
    <reaction evidence="12">
        <text>RNA(n) + a ribonucleoside 5'-triphosphate = RNA(n+1) + diphosphate</text>
        <dbReference type="Rhea" id="RHEA:21248"/>
        <dbReference type="Rhea" id="RHEA-COMP:14527"/>
        <dbReference type="Rhea" id="RHEA-COMP:17342"/>
        <dbReference type="ChEBI" id="CHEBI:33019"/>
        <dbReference type="ChEBI" id="CHEBI:61557"/>
        <dbReference type="ChEBI" id="CHEBI:140395"/>
        <dbReference type="EC" id="2.7.7.6"/>
    </reaction>
</comment>
<dbReference type="AlphaFoldDB" id="A0AAW2Z1C8"/>
<comment type="similarity">
    <text evidence="2 11">Belongs to the RNA polymerase beta chain family.</text>
</comment>
<dbReference type="GO" id="GO:0008270">
    <property type="term" value="F:zinc ion binding"/>
    <property type="evidence" value="ECO:0007669"/>
    <property type="project" value="UniProtKB-KW"/>
</dbReference>
<evidence type="ECO:0000256" key="8">
    <source>
        <dbReference type="ARBA" id="ARBA00022833"/>
    </source>
</evidence>
<dbReference type="InterPro" id="IPR007641">
    <property type="entry name" value="RNA_pol_Rpb2_7"/>
</dbReference>
<comment type="caution">
    <text evidence="19">The sequence shown here is derived from an EMBL/GenBank/DDBJ whole genome shotgun (WGS) entry which is preliminary data.</text>
</comment>
<dbReference type="EMBL" id="JAOPGA020000904">
    <property type="protein sequence ID" value="KAL0482881.1"/>
    <property type="molecule type" value="Genomic_DNA"/>
</dbReference>
<dbReference type="Gene3D" id="3.90.1800.10">
    <property type="entry name" value="RNA polymerase alpha subunit dimerisation domain"/>
    <property type="match status" value="1"/>
</dbReference>
<dbReference type="InterPro" id="IPR009674">
    <property type="entry name" value="Rpa2_dom_4"/>
</dbReference>
<dbReference type="Gene3D" id="3.90.1070.20">
    <property type="match status" value="1"/>
</dbReference>
<keyword evidence="6" id="KW-0479">Metal-binding</keyword>
<accession>A0AAW2Z1C8</accession>
<keyword evidence="5 12" id="KW-0548">Nucleotidyltransferase</keyword>
<organism evidence="19 20">
    <name type="scientific">Acrasis kona</name>
    <dbReference type="NCBI Taxonomy" id="1008807"/>
    <lineage>
        <taxon>Eukaryota</taxon>
        <taxon>Discoba</taxon>
        <taxon>Heterolobosea</taxon>
        <taxon>Tetramitia</taxon>
        <taxon>Eutetramitia</taxon>
        <taxon>Acrasidae</taxon>
        <taxon>Acrasis</taxon>
    </lineage>
</organism>
<dbReference type="SUPFAM" id="SSF64484">
    <property type="entry name" value="beta and beta-prime subunits of DNA dependent RNA-polymerase"/>
    <property type="match status" value="1"/>
</dbReference>
<keyword evidence="4 12" id="KW-0808">Transferase</keyword>
<gene>
    <name evidence="19" type="ORF">AKO1_014183</name>
</gene>
<keyword evidence="20" id="KW-1185">Reference proteome</keyword>
<evidence type="ECO:0000259" key="13">
    <source>
        <dbReference type="Pfam" id="PF00562"/>
    </source>
</evidence>
<dbReference type="GO" id="GO:0006351">
    <property type="term" value="P:DNA-templated transcription"/>
    <property type="evidence" value="ECO:0007669"/>
    <property type="project" value="InterPro"/>
</dbReference>
<dbReference type="Pfam" id="PF04561">
    <property type="entry name" value="RNA_pol_Rpb2_2"/>
    <property type="match status" value="1"/>
</dbReference>
<dbReference type="InterPro" id="IPR007121">
    <property type="entry name" value="RNA_pol_bsu_CS"/>
</dbReference>
<dbReference type="GO" id="GO:0003677">
    <property type="term" value="F:DNA binding"/>
    <property type="evidence" value="ECO:0007669"/>
    <property type="project" value="InterPro"/>
</dbReference>
<dbReference type="Proteomes" id="UP001431209">
    <property type="component" value="Unassembled WGS sequence"/>
</dbReference>
<reference evidence="19 20" key="1">
    <citation type="submission" date="2024-03" db="EMBL/GenBank/DDBJ databases">
        <title>The Acrasis kona genome and developmental transcriptomes reveal deep origins of eukaryotic multicellular pathways.</title>
        <authorList>
            <person name="Sheikh S."/>
            <person name="Fu C.-J."/>
            <person name="Brown M.W."/>
            <person name="Baldauf S.L."/>
        </authorList>
    </citation>
    <scope>NUCLEOTIDE SEQUENCE [LARGE SCALE GENOMIC DNA]</scope>
    <source>
        <strain evidence="19 20">ATCC MYA-3509</strain>
    </source>
</reference>
<feature type="domain" description="DNA-directed RNA polymerase I subunit RPA2" evidence="18">
    <location>
        <begin position="550"/>
        <end position="605"/>
    </location>
</feature>
<dbReference type="GO" id="GO:0000428">
    <property type="term" value="C:DNA-directed RNA polymerase complex"/>
    <property type="evidence" value="ECO:0007669"/>
    <property type="project" value="UniProtKB-KW"/>
</dbReference>
<evidence type="ECO:0000259" key="14">
    <source>
        <dbReference type="Pfam" id="PF04560"/>
    </source>
</evidence>
<dbReference type="Gene3D" id="2.40.270.10">
    <property type="entry name" value="DNA-directed RNA polymerase, subunit 2, domain 6"/>
    <property type="match status" value="1"/>
</dbReference>
<dbReference type="PANTHER" id="PTHR20856">
    <property type="entry name" value="DNA-DIRECTED RNA POLYMERASE I SUBUNIT 2"/>
    <property type="match status" value="1"/>
</dbReference>
<dbReference type="Pfam" id="PF00562">
    <property type="entry name" value="RNA_pol_Rpb2_6"/>
    <property type="match status" value="1"/>
</dbReference>
<dbReference type="InterPro" id="IPR007645">
    <property type="entry name" value="RNA_pol_Rpb2_3"/>
</dbReference>
<feature type="domain" description="RNA polymerase Rpb2" evidence="15">
    <location>
        <begin position="183"/>
        <end position="355"/>
    </location>
</feature>
<feature type="domain" description="DNA-directed RNA polymerase subunit 2 hybrid-binding" evidence="13">
    <location>
        <begin position="654"/>
        <end position="1041"/>
    </location>
</feature>
<dbReference type="GO" id="GO:0032549">
    <property type="term" value="F:ribonucleoside binding"/>
    <property type="evidence" value="ECO:0007669"/>
    <property type="project" value="InterPro"/>
</dbReference>